<evidence type="ECO:0000256" key="3">
    <source>
        <dbReference type="ARBA" id="ARBA00022692"/>
    </source>
</evidence>
<protein>
    <recommendedName>
        <fullName evidence="9">Tetraspanin</fullName>
    </recommendedName>
</protein>
<dbReference type="Gene3D" id="1.10.1450.10">
    <property type="entry name" value="Tetraspanin"/>
    <property type="match status" value="1"/>
</dbReference>
<dbReference type="PANTHER" id="PTHR19282:SF216">
    <property type="entry name" value="TETRASPANIN-1"/>
    <property type="match status" value="1"/>
</dbReference>
<dbReference type="SUPFAM" id="SSF48652">
    <property type="entry name" value="Tetraspanin"/>
    <property type="match status" value="1"/>
</dbReference>
<dbReference type="AlphaFoldDB" id="A0AA88LMK9"/>
<evidence type="ECO:0000256" key="4">
    <source>
        <dbReference type="ARBA" id="ARBA00022989"/>
    </source>
</evidence>
<dbReference type="InterPro" id="IPR018499">
    <property type="entry name" value="Tetraspanin/Peripherin"/>
</dbReference>
<dbReference type="Proteomes" id="UP001187315">
    <property type="component" value="Unassembled WGS sequence"/>
</dbReference>
<reference evidence="10" key="1">
    <citation type="submission" date="2023-08" db="EMBL/GenBank/DDBJ databases">
        <title>Pelteobagrus vachellii genome.</title>
        <authorList>
            <person name="Liu H."/>
        </authorList>
    </citation>
    <scope>NUCLEOTIDE SEQUENCE</scope>
    <source>
        <strain evidence="10">PRFRI_2022a</strain>
        <tissue evidence="10">Muscle</tissue>
    </source>
</reference>
<evidence type="ECO:0000256" key="9">
    <source>
        <dbReference type="RuleBase" id="RU361218"/>
    </source>
</evidence>
<evidence type="ECO:0000256" key="8">
    <source>
        <dbReference type="ARBA" id="ARBA00054958"/>
    </source>
</evidence>
<gene>
    <name evidence="10" type="ORF">Q7C36_022087</name>
</gene>
<sequence>MSCKEALNILMIAFNTVIIFVGAASMAVGFVVEINKKYAVGVLDKIKDLPPEIVNLTYAGYILFAAGALIIFIGILGCCSTYCRNKCVLMTFSLILLIVIVAEITVLVLILFYEPKVAKMLDTIREKVAKNIKDSYGLNNDVTNAWDETMYMFQCCGYNNYTDFTGSAFVSMISQYPQFCCFTKSVQCDLAGAKSEHVDGCFVAVVNFVKHNSIIIVVLASCAFAFQVGAMILAFILCKM</sequence>
<dbReference type="PIRSF" id="PIRSF002419">
    <property type="entry name" value="Tetraspanin"/>
    <property type="match status" value="1"/>
</dbReference>
<feature type="transmembrane region" description="Helical" evidence="9">
    <location>
        <begin position="58"/>
        <end position="76"/>
    </location>
</feature>
<dbReference type="GO" id="GO:0005886">
    <property type="term" value="C:plasma membrane"/>
    <property type="evidence" value="ECO:0007669"/>
    <property type="project" value="TreeGrafter"/>
</dbReference>
<dbReference type="EMBL" id="JAVHJS010000024">
    <property type="protein sequence ID" value="KAK2818154.1"/>
    <property type="molecule type" value="Genomic_DNA"/>
</dbReference>
<keyword evidence="3 9" id="KW-0812">Transmembrane</keyword>
<feature type="transmembrane region" description="Helical" evidence="9">
    <location>
        <begin position="12"/>
        <end position="32"/>
    </location>
</feature>
<comment type="subunit">
    <text evidence="7">Interacts with SLC19A2. Interacts with NTRK1/TRKA.</text>
</comment>
<evidence type="ECO:0000256" key="6">
    <source>
        <dbReference type="ARBA" id="ARBA00023180"/>
    </source>
</evidence>
<comment type="function">
    <text evidence="8">Structural component of specialized membrane microdomains known as tetraspanin-enriched microdomains (TERMs), which act as platforms for receptor clustering and signaling. Participates thereby in diverse biological functions such as cell signal transduction, adhesion, migration and protein trafficking. Regulates neuronal differentiation in response to NGF by facilitating NGF-mediated activation of NTRK1/TRKA receptor tyrosine kinase and subsequent downstream signaling pathways. Plays a role in the inhibition of TNFalpha-induced apoptosis. Mechanistically, inhibits the NF-kappa-B signaling pathway by blocking phosphorylation of CHUK. Also promotes the stability of the thiamine transporter 1/SLC19A2 in intestinal epithelial cells leading to an increase of thiamine uptake process.</text>
</comment>
<keyword evidence="4 9" id="KW-1133">Transmembrane helix</keyword>
<feature type="transmembrane region" description="Helical" evidence="9">
    <location>
        <begin position="88"/>
        <end position="113"/>
    </location>
</feature>
<feature type="transmembrane region" description="Helical" evidence="9">
    <location>
        <begin position="214"/>
        <end position="238"/>
    </location>
</feature>
<accession>A0AA88LMK9</accession>
<evidence type="ECO:0000256" key="1">
    <source>
        <dbReference type="ARBA" id="ARBA00004127"/>
    </source>
</evidence>
<evidence type="ECO:0000256" key="2">
    <source>
        <dbReference type="ARBA" id="ARBA00006840"/>
    </source>
</evidence>
<dbReference type="InterPro" id="IPR000301">
    <property type="entry name" value="Tetraspanin_animals"/>
</dbReference>
<evidence type="ECO:0000313" key="10">
    <source>
        <dbReference type="EMBL" id="KAK2818154.1"/>
    </source>
</evidence>
<dbReference type="PANTHER" id="PTHR19282">
    <property type="entry name" value="TETRASPANIN"/>
    <property type="match status" value="1"/>
</dbReference>
<proteinExistence type="inferred from homology"/>
<keyword evidence="5 9" id="KW-0472">Membrane</keyword>
<comment type="similarity">
    <text evidence="2 9">Belongs to the tetraspanin (TM4SF) family.</text>
</comment>
<organism evidence="10 11">
    <name type="scientific">Tachysurus vachellii</name>
    <name type="common">Darkbarbel catfish</name>
    <name type="synonym">Pelteobagrus vachellii</name>
    <dbReference type="NCBI Taxonomy" id="175792"/>
    <lineage>
        <taxon>Eukaryota</taxon>
        <taxon>Metazoa</taxon>
        <taxon>Chordata</taxon>
        <taxon>Craniata</taxon>
        <taxon>Vertebrata</taxon>
        <taxon>Euteleostomi</taxon>
        <taxon>Actinopterygii</taxon>
        <taxon>Neopterygii</taxon>
        <taxon>Teleostei</taxon>
        <taxon>Ostariophysi</taxon>
        <taxon>Siluriformes</taxon>
        <taxon>Bagridae</taxon>
        <taxon>Tachysurus</taxon>
    </lineage>
</organism>
<dbReference type="PRINTS" id="PR00259">
    <property type="entry name" value="TMFOUR"/>
</dbReference>
<evidence type="ECO:0000313" key="11">
    <source>
        <dbReference type="Proteomes" id="UP001187315"/>
    </source>
</evidence>
<keyword evidence="6" id="KW-0325">Glycoprotein</keyword>
<comment type="subcellular location">
    <subcellularLocation>
        <location evidence="1">Endomembrane system</location>
        <topology evidence="1">Multi-pass membrane protein</topology>
    </subcellularLocation>
    <subcellularLocation>
        <location evidence="9">Membrane</location>
        <topology evidence="9">Multi-pass membrane protein</topology>
    </subcellularLocation>
</comment>
<dbReference type="Pfam" id="PF00335">
    <property type="entry name" value="Tetraspanin"/>
    <property type="match status" value="1"/>
</dbReference>
<dbReference type="GO" id="GO:0012505">
    <property type="term" value="C:endomembrane system"/>
    <property type="evidence" value="ECO:0007669"/>
    <property type="project" value="UniProtKB-SubCell"/>
</dbReference>
<name>A0AA88LMK9_TACVA</name>
<keyword evidence="11" id="KW-1185">Reference proteome</keyword>
<comment type="caution">
    <text evidence="10">The sequence shown here is derived from an EMBL/GenBank/DDBJ whole genome shotgun (WGS) entry which is preliminary data.</text>
</comment>
<evidence type="ECO:0000256" key="5">
    <source>
        <dbReference type="ARBA" id="ARBA00023136"/>
    </source>
</evidence>
<dbReference type="InterPro" id="IPR008952">
    <property type="entry name" value="Tetraspanin_EC2_sf"/>
</dbReference>
<evidence type="ECO:0000256" key="7">
    <source>
        <dbReference type="ARBA" id="ARBA00046464"/>
    </source>
</evidence>